<keyword evidence="2" id="KW-1185">Reference proteome</keyword>
<dbReference type="Proteomes" id="UP000250275">
    <property type="component" value="Unassembled WGS sequence"/>
</dbReference>
<dbReference type="EMBL" id="KQ761289">
    <property type="protein sequence ID" value="OAD57907.1"/>
    <property type="molecule type" value="Genomic_DNA"/>
</dbReference>
<protein>
    <submittedName>
        <fullName evidence="1">Uncharacterized protein</fullName>
    </submittedName>
</protein>
<gene>
    <name evidence="1" type="ORF">WN48_01227</name>
</gene>
<dbReference type="AlphaFoldDB" id="A0A310SGV5"/>
<reference evidence="1 2" key="1">
    <citation type="submission" date="2015-07" db="EMBL/GenBank/DDBJ databases">
        <title>The genome of Eufriesea mexicana.</title>
        <authorList>
            <person name="Pan H."/>
            <person name="Kapheim K."/>
        </authorList>
    </citation>
    <scope>NUCLEOTIDE SEQUENCE [LARGE SCALE GENOMIC DNA]</scope>
    <source>
        <strain evidence="1">0111107269</strain>
        <tissue evidence="1">Whole body</tissue>
    </source>
</reference>
<sequence>MLRARARNKGLFCRILTIEVGCTDKAVDVPRLAESFSCEGLYPKGQLVSRNQFNTYANNQNCRRCSMSRVFLLWVLLSRYSGLYTRRLCFYR</sequence>
<evidence type="ECO:0000313" key="2">
    <source>
        <dbReference type="Proteomes" id="UP000250275"/>
    </source>
</evidence>
<name>A0A310SGV5_9HYME</name>
<organism evidence="1 2">
    <name type="scientific">Eufriesea mexicana</name>
    <dbReference type="NCBI Taxonomy" id="516756"/>
    <lineage>
        <taxon>Eukaryota</taxon>
        <taxon>Metazoa</taxon>
        <taxon>Ecdysozoa</taxon>
        <taxon>Arthropoda</taxon>
        <taxon>Hexapoda</taxon>
        <taxon>Insecta</taxon>
        <taxon>Pterygota</taxon>
        <taxon>Neoptera</taxon>
        <taxon>Endopterygota</taxon>
        <taxon>Hymenoptera</taxon>
        <taxon>Apocrita</taxon>
        <taxon>Aculeata</taxon>
        <taxon>Apoidea</taxon>
        <taxon>Anthophila</taxon>
        <taxon>Apidae</taxon>
        <taxon>Eufriesea</taxon>
    </lineage>
</organism>
<proteinExistence type="predicted"/>
<evidence type="ECO:0000313" key="1">
    <source>
        <dbReference type="EMBL" id="OAD57907.1"/>
    </source>
</evidence>
<accession>A0A310SGV5</accession>